<reference evidence="3 4" key="1">
    <citation type="submission" date="2021-05" db="EMBL/GenBank/DDBJ databases">
        <title>Genome Assembly of Synthetic Allotetraploid Brassica napus Reveals Homoeologous Exchanges between Subgenomes.</title>
        <authorList>
            <person name="Davis J.T."/>
        </authorList>
    </citation>
    <scope>NUCLEOTIDE SEQUENCE [LARGE SCALE GENOMIC DNA]</scope>
    <source>
        <strain evidence="4">cv. Da-Ae</strain>
        <tissue evidence="3">Seedling</tissue>
    </source>
</reference>
<keyword evidence="4" id="KW-1185">Reference proteome</keyword>
<gene>
    <name evidence="3" type="ORF">HID58_067399</name>
</gene>
<comment type="caution">
    <text evidence="3">The sequence shown here is derived from an EMBL/GenBank/DDBJ whole genome shotgun (WGS) entry which is preliminary data.</text>
</comment>
<evidence type="ECO:0000313" key="3">
    <source>
        <dbReference type="EMBL" id="KAH0880005.1"/>
    </source>
</evidence>
<dbReference type="Proteomes" id="UP000824890">
    <property type="component" value="Unassembled WGS sequence"/>
</dbReference>
<dbReference type="EMBL" id="JAGKQM010000015">
    <property type="protein sequence ID" value="KAH0880005.1"/>
    <property type="molecule type" value="Genomic_DNA"/>
</dbReference>
<name>A0ABQ7ZIE0_BRANA</name>
<keyword evidence="1" id="KW-0175">Coiled coil</keyword>
<feature type="coiled-coil region" evidence="1">
    <location>
        <begin position="306"/>
        <end position="333"/>
    </location>
</feature>
<protein>
    <submittedName>
        <fullName evidence="3">Uncharacterized protein</fullName>
    </submittedName>
</protein>
<feature type="region of interest" description="Disordered" evidence="2">
    <location>
        <begin position="236"/>
        <end position="281"/>
    </location>
</feature>
<accession>A0ABQ7ZIE0</accession>
<sequence length="425" mass="47873">MGRHRNLRNLSAISGNSGVSVSSSNTCYGLLFLRPTTMASEKFGPHLLTIIEAKHIKNLYELWGIDYAIEIEAPEGGETPEYVRPGYSPMTPELLGLIATLRRGSPRWLAFTIDRIRAAYALPPGENRATPVGPVRMSTRRSIPQICFVQGRRRRMCYPIVLTSLPMSDRWNELRKPDVVRPLGRDRRLNLLVIWLGGCRSLFPWVGLEGLRTFRPVLSVIELLTTTLIRRLTDDDVESSTHQRRRRALEEVNTVSSNSPSSGLPPPLQASGEGTSRVDPSARLPDVQEASSWGFSYDSKQREVEVEGLKGKLAAIEAEKVALQTDIDLMKKKHRREIDGCKAAALREHILARRSLAREYDAEVRARIEVLTEYIEDGFRLEEELERLKDREISLDLDYGVVSVSDPSLSRLYLPEVSGDSVDQE</sequence>
<organism evidence="3 4">
    <name type="scientific">Brassica napus</name>
    <name type="common">Rape</name>
    <dbReference type="NCBI Taxonomy" id="3708"/>
    <lineage>
        <taxon>Eukaryota</taxon>
        <taxon>Viridiplantae</taxon>
        <taxon>Streptophyta</taxon>
        <taxon>Embryophyta</taxon>
        <taxon>Tracheophyta</taxon>
        <taxon>Spermatophyta</taxon>
        <taxon>Magnoliopsida</taxon>
        <taxon>eudicotyledons</taxon>
        <taxon>Gunneridae</taxon>
        <taxon>Pentapetalae</taxon>
        <taxon>rosids</taxon>
        <taxon>malvids</taxon>
        <taxon>Brassicales</taxon>
        <taxon>Brassicaceae</taxon>
        <taxon>Brassiceae</taxon>
        <taxon>Brassica</taxon>
    </lineage>
</organism>
<proteinExistence type="predicted"/>
<evidence type="ECO:0000256" key="1">
    <source>
        <dbReference type="SAM" id="Coils"/>
    </source>
</evidence>
<evidence type="ECO:0000256" key="2">
    <source>
        <dbReference type="SAM" id="MobiDB-lite"/>
    </source>
</evidence>
<evidence type="ECO:0000313" key="4">
    <source>
        <dbReference type="Proteomes" id="UP000824890"/>
    </source>
</evidence>